<reference evidence="2 3" key="1">
    <citation type="submission" date="2020-08" db="EMBL/GenBank/DDBJ databases">
        <title>The Agave Microbiome: Exploring the role of microbial communities in plant adaptations to desert environments.</title>
        <authorList>
            <person name="Partida-Martinez L.P."/>
        </authorList>
    </citation>
    <scope>NUCLEOTIDE SEQUENCE [LARGE SCALE GENOMIC DNA]</scope>
    <source>
        <strain evidence="2 3">AS2.3</strain>
    </source>
</reference>
<feature type="transmembrane region" description="Helical" evidence="1">
    <location>
        <begin position="380"/>
        <end position="401"/>
    </location>
</feature>
<keyword evidence="1" id="KW-0472">Membrane</keyword>
<comment type="caution">
    <text evidence="2">The sequence shown here is derived from an EMBL/GenBank/DDBJ whole genome shotgun (WGS) entry which is preliminary data.</text>
</comment>
<feature type="transmembrane region" description="Helical" evidence="1">
    <location>
        <begin position="184"/>
        <end position="204"/>
    </location>
</feature>
<keyword evidence="1" id="KW-1133">Transmembrane helix</keyword>
<dbReference type="RefSeq" id="WP_179509904.1">
    <property type="nucleotide sequence ID" value="NZ_JACCBY010000005.1"/>
</dbReference>
<keyword evidence="3" id="KW-1185">Reference proteome</keyword>
<accession>A0A7Y9FSK0</accession>
<protein>
    <recommendedName>
        <fullName evidence="4">Glycosyltransferase RgtA/B/C/D-like domain-containing protein</fullName>
    </recommendedName>
</protein>
<dbReference type="AlphaFoldDB" id="A0A7Y9FSK0"/>
<sequence length="461" mass="49215">MPADRRAARTMGGAAAVLFVLSLALFWPGYVAYDSLAQYAQATSGHYDDWHPPIMARLWSLFGDRGPAPMLVLQLGAYWLGLGLFAAALAARGRRGAAWVMLAIGVWPPLLGWHGVVLKDLQMSAALLAATGILSWWRLRGRPLPGWAWAALVPLFGYALLVRANAPFAVVPMIVMLSPWPRGVARAGVALVGVAVAIGLASPINHNLLRAQPSGVEQTQALYDLTGIGVATGDTGVGLPAATLDAIRAKRCVTPYFWDPLGEPRRCEALVAPLRAESAGTLYVRLAGMILRHPLAYAGHRLAHLNSTERLWVPLHWLGAAPLRASEPNTLGFGEPGALAKRWQLIGAGVMETPLGWPIVWVVAAIAGLWCALRGRGDDTLAAALFTSALTMEASFAVISIASDLRYHLWTLTATAIGWVLLGPRRWPRAVTLVLVAVLLVGGVARAILPEAPQTYVGMLG</sequence>
<evidence type="ECO:0000256" key="1">
    <source>
        <dbReference type="SAM" id="Phobius"/>
    </source>
</evidence>
<evidence type="ECO:0000313" key="2">
    <source>
        <dbReference type="EMBL" id="NYD91486.1"/>
    </source>
</evidence>
<gene>
    <name evidence="2" type="ORF">HD841_003294</name>
</gene>
<feature type="transmembrane region" description="Helical" evidence="1">
    <location>
        <begin position="97"/>
        <end position="115"/>
    </location>
</feature>
<feature type="transmembrane region" description="Helical" evidence="1">
    <location>
        <begin position="355"/>
        <end position="373"/>
    </location>
</feature>
<feature type="transmembrane region" description="Helical" evidence="1">
    <location>
        <begin position="430"/>
        <end position="449"/>
    </location>
</feature>
<feature type="transmembrane region" description="Helical" evidence="1">
    <location>
        <begin position="407"/>
        <end position="423"/>
    </location>
</feature>
<dbReference type="Proteomes" id="UP000517753">
    <property type="component" value="Unassembled WGS sequence"/>
</dbReference>
<feature type="transmembrane region" description="Helical" evidence="1">
    <location>
        <begin position="146"/>
        <end position="164"/>
    </location>
</feature>
<organism evidence="2 3">
    <name type="scientific">Sphingomonas melonis</name>
    <dbReference type="NCBI Taxonomy" id="152682"/>
    <lineage>
        <taxon>Bacteria</taxon>
        <taxon>Pseudomonadati</taxon>
        <taxon>Pseudomonadota</taxon>
        <taxon>Alphaproteobacteria</taxon>
        <taxon>Sphingomonadales</taxon>
        <taxon>Sphingomonadaceae</taxon>
        <taxon>Sphingomonas</taxon>
    </lineage>
</organism>
<name>A0A7Y9FSK0_9SPHN</name>
<keyword evidence="1" id="KW-0812">Transmembrane</keyword>
<evidence type="ECO:0000313" key="3">
    <source>
        <dbReference type="Proteomes" id="UP000517753"/>
    </source>
</evidence>
<feature type="transmembrane region" description="Helical" evidence="1">
    <location>
        <begin position="66"/>
        <end position="90"/>
    </location>
</feature>
<proteinExistence type="predicted"/>
<evidence type="ECO:0008006" key="4">
    <source>
        <dbReference type="Google" id="ProtNLM"/>
    </source>
</evidence>
<dbReference type="EMBL" id="JACCBY010000005">
    <property type="protein sequence ID" value="NYD91486.1"/>
    <property type="molecule type" value="Genomic_DNA"/>
</dbReference>